<sequence length="524" mass="59216">MAMDPHVIVEIARIFHTTAYKTFLLISNVKPPQVLLEEMVQSYPVGGLILHHGPCVEILYRFLQFTEKEGNSMGGIHTEFTQQIFDHLNKLSPTVHGVQFQAFDQLDPTALTSAAKVIPFLIAIASVAITVASKLDCSDAEFGWRRWTISYLHFCFITSQPSTNDGRFRLKLQRDHLKPVSGFVTFPQSDVLYAYRKATPANGTQAPTTFNTLGLSCPRTPQLRLSLLKLHAIQFGKLKPDVRCAICGWRSHSSYYLHGHWLKTHAAHPEFRLYWPETCTFCGIDIPHSGYKYHEQFCYGYGGLGTADLVEASYSVYGKIIFRINGPETSIWKQLEDADNILLNNTKERSNTLFGDERILFILESFNTRMWFVTPSEAPDRVIYERVHQKLINLATEKKGTGANRAANIAPLGIWMGLPGLVRRLLGQGVLGESDAEAWFRRYKVVCLMALQKVFGPTHGHLADAMFPFCRISPCHGNRVYQTPAELTAHMRCYHNDWVPMYTITAPVTQESDSSPRAAKRLMA</sequence>
<proteinExistence type="predicted"/>
<organism evidence="1 2">
    <name type="scientific">Orbilia oligospora</name>
    <name type="common">Nematode-trapping fungus</name>
    <name type="synonym">Arthrobotrys oligospora</name>
    <dbReference type="NCBI Taxonomy" id="2813651"/>
    <lineage>
        <taxon>Eukaryota</taxon>
        <taxon>Fungi</taxon>
        <taxon>Dikarya</taxon>
        <taxon>Ascomycota</taxon>
        <taxon>Pezizomycotina</taxon>
        <taxon>Orbiliomycetes</taxon>
        <taxon>Orbiliales</taxon>
        <taxon>Orbiliaceae</taxon>
        <taxon>Orbilia</taxon>
    </lineage>
</organism>
<dbReference type="Proteomes" id="UP000475325">
    <property type="component" value="Unassembled WGS sequence"/>
</dbReference>
<reference evidence="1 2" key="1">
    <citation type="submission" date="2019-06" db="EMBL/GenBank/DDBJ databases">
        <authorList>
            <person name="Palmer J.M."/>
        </authorList>
    </citation>
    <scope>NUCLEOTIDE SEQUENCE [LARGE SCALE GENOMIC DNA]</scope>
    <source>
        <strain evidence="1 2">TWF102</strain>
    </source>
</reference>
<gene>
    <name evidence="1" type="ORF">TWF102_000218</name>
</gene>
<evidence type="ECO:0000313" key="2">
    <source>
        <dbReference type="Proteomes" id="UP000475325"/>
    </source>
</evidence>
<accession>A0A7C8JDZ8</accession>
<dbReference type="EMBL" id="WIQW01000001">
    <property type="protein sequence ID" value="KAF3113563.1"/>
    <property type="molecule type" value="Genomic_DNA"/>
</dbReference>
<protein>
    <submittedName>
        <fullName evidence="1">Uncharacterized protein</fullName>
    </submittedName>
</protein>
<name>A0A7C8JDZ8_ORBOL</name>
<comment type="caution">
    <text evidence="1">The sequence shown here is derived from an EMBL/GenBank/DDBJ whole genome shotgun (WGS) entry which is preliminary data.</text>
</comment>
<dbReference type="AlphaFoldDB" id="A0A7C8JDZ8"/>
<evidence type="ECO:0000313" key="1">
    <source>
        <dbReference type="EMBL" id="KAF3113563.1"/>
    </source>
</evidence>